<dbReference type="Pfam" id="PF13185">
    <property type="entry name" value="GAF_2"/>
    <property type="match status" value="1"/>
</dbReference>
<dbReference type="CDD" id="cd01949">
    <property type="entry name" value="GGDEF"/>
    <property type="match status" value="1"/>
</dbReference>
<gene>
    <name evidence="3" type="ORF">SAMN02982931_00825</name>
</gene>
<dbReference type="FunFam" id="3.20.20.450:FF:000001">
    <property type="entry name" value="Cyclic di-GMP phosphodiesterase yahA"/>
    <property type="match status" value="1"/>
</dbReference>
<dbReference type="PIRSF" id="PIRSF005925">
    <property type="entry name" value="Dos"/>
    <property type="match status" value="1"/>
</dbReference>
<dbReference type="PROSITE" id="PS50883">
    <property type="entry name" value="EAL"/>
    <property type="match status" value="1"/>
</dbReference>
<dbReference type="AlphaFoldDB" id="A0A1G6ASN9"/>
<evidence type="ECO:0000259" key="2">
    <source>
        <dbReference type="PROSITE" id="PS50887"/>
    </source>
</evidence>
<dbReference type="Gene3D" id="3.20.20.450">
    <property type="entry name" value="EAL domain"/>
    <property type="match status" value="1"/>
</dbReference>
<dbReference type="InterPro" id="IPR000160">
    <property type="entry name" value="GGDEF_dom"/>
</dbReference>
<dbReference type="Gene3D" id="3.30.70.270">
    <property type="match status" value="1"/>
</dbReference>
<dbReference type="Gene3D" id="3.30.450.40">
    <property type="match status" value="1"/>
</dbReference>
<evidence type="ECO:0000313" key="3">
    <source>
        <dbReference type="EMBL" id="SDB11415.1"/>
    </source>
</evidence>
<evidence type="ECO:0000259" key="1">
    <source>
        <dbReference type="PROSITE" id="PS50883"/>
    </source>
</evidence>
<dbReference type="InterPro" id="IPR001633">
    <property type="entry name" value="EAL_dom"/>
</dbReference>
<keyword evidence="4" id="KW-1185">Reference proteome</keyword>
<dbReference type="PROSITE" id="PS50887">
    <property type="entry name" value="GGDEF"/>
    <property type="match status" value="1"/>
</dbReference>
<dbReference type="STRING" id="665467.SAMN02982931_00825"/>
<sequence length="617" mass="67751">MPPHDESLSQYLLALEHEVLIVVATNQDLGAAMDLLCRRVEEIVPDVTTSILAVDDEGRLRPLAGPSVPEVFSRSIDGIPIGPNIGSCGTAAYKREPVECHDLETDPLWRNFKEIPLQHGLKACWSSPILAKDGRAVGSFAFYYREKRGPSAIDLQIVESCIHLCTIAIEHDRAREQIRRIAYVDPITGLPNRSAFQSRGVAILAEAKETGRTLAVHYLDLDDFKGVNDTLGHRVGDMALHQIGERLLEVAGKEALITRLGGDEFAILQPDARPVDAERLSGAVLASFETDFVVEGHVISLGASCGIARAPDDGVTLIELMKNADLALYRAKADGRGRCRFFLPEMADAVRRRREREADLRRAIENDELALVYQPIVDLQTGRITSCETLLRWNHPTRGLVPPTEFVPMAEDIGLIPVIGRWVLKRACAEATRWPETVSVAINLSAVQLRNPSFSTEVRRTLADVGLDPHRLILEITESVILAENRQTKAVLSELRRAGVRLALDDFGTGYSSLRSLRVFPIDTIKIDRSFVAELGRTPHAMTIVTAVIVLARELGMKTTAEGIETAGQMDWLTEAGCTEGQGYLLARPKAAAEVRQFLAAECALAAPEEPRRLAAG</sequence>
<proteinExistence type="predicted"/>
<accession>A0A1G6ASN9</accession>
<reference evidence="3 4" key="1">
    <citation type="submission" date="2016-10" db="EMBL/GenBank/DDBJ databases">
        <authorList>
            <person name="de Groot N.N."/>
        </authorList>
    </citation>
    <scope>NUCLEOTIDE SEQUENCE [LARGE SCALE GENOMIC DNA]</scope>
    <source>
        <strain evidence="3 4">ATCC 35022</strain>
    </source>
</reference>
<dbReference type="InterPro" id="IPR012226">
    <property type="entry name" value="Diguanyl_cyclase/Pdiesterase"/>
</dbReference>
<dbReference type="InterPro" id="IPR035919">
    <property type="entry name" value="EAL_sf"/>
</dbReference>
<dbReference type="SMART" id="SM00267">
    <property type="entry name" value="GGDEF"/>
    <property type="match status" value="1"/>
</dbReference>
<dbReference type="SUPFAM" id="SSF55781">
    <property type="entry name" value="GAF domain-like"/>
    <property type="match status" value="1"/>
</dbReference>
<name>A0A1G6ASN9_9HYPH</name>
<dbReference type="OrthoDB" id="9814202at2"/>
<dbReference type="InterPro" id="IPR052155">
    <property type="entry name" value="Biofilm_reg_signaling"/>
</dbReference>
<dbReference type="CDD" id="cd01948">
    <property type="entry name" value="EAL"/>
    <property type="match status" value="1"/>
</dbReference>
<dbReference type="InterPro" id="IPR029016">
    <property type="entry name" value="GAF-like_dom_sf"/>
</dbReference>
<dbReference type="NCBIfam" id="TIGR00254">
    <property type="entry name" value="GGDEF"/>
    <property type="match status" value="1"/>
</dbReference>
<dbReference type="RefSeq" id="WP_090874972.1">
    <property type="nucleotide sequence ID" value="NZ_FMXQ01000002.1"/>
</dbReference>
<dbReference type="InterPro" id="IPR029787">
    <property type="entry name" value="Nucleotide_cyclase"/>
</dbReference>
<dbReference type="SUPFAM" id="SSF141868">
    <property type="entry name" value="EAL domain-like"/>
    <property type="match status" value="1"/>
</dbReference>
<dbReference type="Proteomes" id="UP000199071">
    <property type="component" value="Unassembled WGS sequence"/>
</dbReference>
<dbReference type="InterPro" id="IPR003018">
    <property type="entry name" value="GAF"/>
</dbReference>
<organism evidence="3 4">
    <name type="scientific">Bauldia litoralis</name>
    <dbReference type="NCBI Taxonomy" id="665467"/>
    <lineage>
        <taxon>Bacteria</taxon>
        <taxon>Pseudomonadati</taxon>
        <taxon>Pseudomonadota</taxon>
        <taxon>Alphaproteobacteria</taxon>
        <taxon>Hyphomicrobiales</taxon>
        <taxon>Kaistiaceae</taxon>
        <taxon>Bauldia</taxon>
    </lineage>
</organism>
<dbReference type="EMBL" id="FMXQ01000002">
    <property type="protein sequence ID" value="SDB11415.1"/>
    <property type="molecule type" value="Genomic_DNA"/>
</dbReference>
<protein>
    <submittedName>
        <fullName evidence="3">Diguanylate cyclase (GGDEF) domain-containing protein</fullName>
    </submittedName>
</protein>
<dbReference type="Pfam" id="PF00563">
    <property type="entry name" value="EAL"/>
    <property type="match status" value="1"/>
</dbReference>
<dbReference type="PANTHER" id="PTHR44757:SF2">
    <property type="entry name" value="BIOFILM ARCHITECTURE MAINTENANCE PROTEIN MBAA"/>
    <property type="match status" value="1"/>
</dbReference>
<dbReference type="Pfam" id="PF00990">
    <property type="entry name" value="GGDEF"/>
    <property type="match status" value="1"/>
</dbReference>
<dbReference type="SMART" id="SM00052">
    <property type="entry name" value="EAL"/>
    <property type="match status" value="1"/>
</dbReference>
<dbReference type="PANTHER" id="PTHR44757">
    <property type="entry name" value="DIGUANYLATE CYCLASE DGCP"/>
    <property type="match status" value="1"/>
</dbReference>
<dbReference type="InterPro" id="IPR043128">
    <property type="entry name" value="Rev_trsase/Diguanyl_cyclase"/>
</dbReference>
<dbReference type="SMART" id="SM00065">
    <property type="entry name" value="GAF"/>
    <property type="match status" value="1"/>
</dbReference>
<feature type="domain" description="GGDEF" evidence="2">
    <location>
        <begin position="212"/>
        <end position="344"/>
    </location>
</feature>
<feature type="domain" description="EAL" evidence="1">
    <location>
        <begin position="353"/>
        <end position="603"/>
    </location>
</feature>
<evidence type="ECO:0000313" key="4">
    <source>
        <dbReference type="Proteomes" id="UP000199071"/>
    </source>
</evidence>
<dbReference type="SUPFAM" id="SSF55073">
    <property type="entry name" value="Nucleotide cyclase"/>
    <property type="match status" value="1"/>
</dbReference>